<dbReference type="EMBL" id="QREV01000014">
    <property type="protein sequence ID" value="RDU49649.1"/>
    <property type="molecule type" value="Genomic_DNA"/>
</dbReference>
<dbReference type="Proteomes" id="UP000256321">
    <property type="component" value="Unassembled WGS sequence"/>
</dbReference>
<dbReference type="PROSITE" id="PS51257">
    <property type="entry name" value="PROKAR_LIPOPROTEIN"/>
    <property type="match status" value="1"/>
</dbReference>
<dbReference type="Proteomes" id="UP000629596">
    <property type="component" value="Unassembled WGS sequence"/>
</dbReference>
<evidence type="ECO:0000313" key="4">
    <source>
        <dbReference type="Proteomes" id="UP000629596"/>
    </source>
</evidence>
<dbReference type="Pfam" id="PF17170">
    <property type="entry name" value="DUF5128"/>
    <property type="match status" value="1"/>
</dbReference>
<dbReference type="SUPFAM" id="SSF63825">
    <property type="entry name" value="YWTD domain"/>
    <property type="match status" value="1"/>
</dbReference>
<sequence>MKYYIFIAVFLFCSCFDFNECNVCEIEISTNRKQEELLLSSFIKNYTVIPLETKDECLIAQIDKIKISNNEVYILDNMNNAIYVYGMDGMHHRTLFRVGNGPGEYLQLMDFDIRNNVLFVLDFGGLRILKYDCELNYLGQIQYETYSTQISAYKDLIYLYNLKSKKGNDYKCSVFNEKGEKIIDKLIRPENENLFNYNESNVFSLNGDDLYISPVYDNYIYKGEDLQPVYHIRFKGKGFPDDINIEEQDVNSPDFQFIVKNNYYVSDHFLIFDYFVEGERAFCVFDKLSNKKEIGFVSNDLIPDFRFFPRWGDGRYLIEEINAGILYEYFPSLLKHSKLRNLSLKDNPVIILYEIKK</sequence>
<reference evidence="2 3" key="1">
    <citation type="submission" date="2018-07" db="EMBL/GenBank/DDBJ databases">
        <title>Parabacteroides acidifaciens nov. sp., isolated from human feces.</title>
        <authorList>
            <person name="Wang Y.J."/>
        </authorList>
    </citation>
    <scope>NUCLEOTIDE SEQUENCE [LARGE SCALE GENOMIC DNA]</scope>
    <source>
        <strain evidence="2 3">426-9</strain>
    </source>
</reference>
<dbReference type="AlphaFoldDB" id="A0A3D8HF94"/>
<dbReference type="EMBL" id="JACRTI010000014">
    <property type="protein sequence ID" value="MBC8601663.1"/>
    <property type="molecule type" value="Genomic_DNA"/>
</dbReference>
<keyword evidence="4" id="KW-1185">Reference proteome</keyword>
<dbReference type="Gene3D" id="2.120.10.30">
    <property type="entry name" value="TolB, C-terminal domain"/>
    <property type="match status" value="1"/>
</dbReference>
<organism evidence="2 3">
    <name type="scientific">Parabacteroides acidifaciens</name>
    <dbReference type="NCBI Taxonomy" id="2290935"/>
    <lineage>
        <taxon>Bacteria</taxon>
        <taxon>Pseudomonadati</taxon>
        <taxon>Bacteroidota</taxon>
        <taxon>Bacteroidia</taxon>
        <taxon>Bacteroidales</taxon>
        <taxon>Tannerellaceae</taxon>
        <taxon>Parabacteroides</taxon>
    </lineage>
</organism>
<name>A0A3D8HF94_9BACT</name>
<evidence type="ECO:0000313" key="1">
    <source>
        <dbReference type="EMBL" id="MBC8601663.1"/>
    </source>
</evidence>
<accession>A0A3D8HF94</accession>
<evidence type="ECO:0000313" key="2">
    <source>
        <dbReference type="EMBL" id="RDU49649.1"/>
    </source>
</evidence>
<proteinExistence type="predicted"/>
<comment type="caution">
    <text evidence="2">The sequence shown here is derived from an EMBL/GenBank/DDBJ whole genome shotgun (WGS) entry which is preliminary data.</text>
</comment>
<dbReference type="RefSeq" id="WP_115499152.1">
    <property type="nucleotide sequence ID" value="NZ_JACRTI010000014.1"/>
</dbReference>
<evidence type="ECO:0000313" key="3">
    <source>
        <dbReference type="Proteomes" id="UP000256321"/>
    </source>
</evidence>
<protein>
    <submittedName>
        <fullName evidence="2">6-bladed beta-propeller</fullName>
    </submittedName>
</protein>
<reference evidence="1 4" key="2">
    <citation type="submission" date="2020-08" db="EMBL/GenBank/DDBJ databases">
        <title>Genome public.</title>
        <authorList>
            <person name="Liu C."/>
            <person name="Sun Q."/>
        </authorList>
    </citation>
    <scope>NUCLEOTIDE SEQUENCE [LARGE SCALE GENOMIC DNA]</scope>
    <source>
        <strain evidence="1 4">426_9</strain>
    </source>
</reference>
<dbReference type="InterPro" id="IPR011042">
    <property type="entry name" value="6-blade_b-propeller_TolB-like"/>
</dbReference>
<gene>
    <name evidence="2" type="ORF">DWU89_08175</name>
    <name evidence="1" type="ORF">H8784_07995</name>
</gene>